<comment type="caution">
    <text evidence="1">The sequence shown here is derived from an EMBL/GenBank/DDBJ whole genome shotgun (WGS) entry which is preliminary data.</text>
</comment>
<dbReference type="Proteomes" id="UP001177935">
    <property type="component" value="Unassembled WGS sequence"/>
</dbReference>
<gene>
    <name evidence="1" type="ORF">L8R85_18065</name>
    <name evidence="2" type="ORF">Q8W42_18085</name>
</gene>
<evidence type="ECO:0000313" key="1">
    <source>
        <dbReference type="EMBL" id="MDH5922934.1"/>
    </source>
</evidence>
<dbReference type="Proteomes" id="UP001159663">
    <property type="component" value="Unassembled WGS sequence"/>
</dbReference>
<proteinExistence type="predicted"/>
<reference evidence="1" key="1">
    <citation type="submission" date="2022-01" db="EMBL/GenBank/DDBJ databases">
        <title>Vibrio aestuarianus Clade A and Clade B isolates are associated with Pacific oyster (Crassostrea gigas) disease outbreaks across Ireland.</title>
        <authorList>
            <person name="Coyle N."/>
            <person name="O'Toole C."/>
            <person name="Thomas J.C.L."/>
            <person name="Ryder D."/>
            <person name="Cheslett D."/>
            <person name="Feist S."/>
            <person name="Bean T."/>
            <person name="Joseph A."/>
            <person name="Waina A."/>
            <person name="Feil E."/>
            <person name="Verner-Jeffreys D.W."/>
        </authorList>
    </citation>
    <scope>NUCLEOTIDE SEQUENCE</scope>
    <source>
        <strain evidence="1">S/17/14 A</strain>
    </source>
</reference>
<evidence type="ECO:0000313" key="2">
    <source>
        <dbReference type="EMBL" id="MDP2502629.1"/>
    </source>
</evidence>
<dbReference type="RefSeq" id="WP_017082203.1">
    <property type="nucleotide sequence ID" value="NZ_CAWNVE010000007.1"/>
</dbReference>
<dbReference type="EMBL" id="JAKMYX010000080">
    <property type="protein sequence ID" value="MDH5922934.1"/>
    <property type="molecule type" value="Genomic_DNA"/>
</dbReference>
<dbReference type="AlphaFoldDB" id="A0AA43JYA5"/>
<sequence length="93" mass="10652">MEYFTYTNAILNRVKAKYALTSEYQLAKKLSISCGSLCSMRKGKRMLDWSTAFLCADLLEESDQNVVLGLLIDKSKKPRIINALRESWPETKD</sequence>
<dbReference type="EMBL" id="JAUYVL010000012">
    <property type="protein sequence ID" value="MDP2502629.1"/>
    <property type="molecule type" value="Genomic_DNA"/>
</dbReference>
<protein>
    <submittedName>
        <fullName evidence="1">Transcriptional regulator</fullName>
    </submittedName>
</protein>
<organism evidence="1 3">
    <name type="scientific">Vibrio splendidus</name>
    <dbReference type="NCBI Taxonomy" id="29497"/>
    <lineage>
        <taxon>Bacteria</taxon>
        <taxon>Pseudomonadati</taxon>
        <taxon>Pseudomonadota</taxon>
        <taxon>Gammaproteobacteria</taxon>
        <taxon>Vibrionales</taxon>
        <taxon>Vibrionaceae</taxon>
        <taxon>Vibrio</taxon>
    </lineage>
</organism>
<accession>A0AA43JYA5</accession>
<reference evidence="2" key="2">
    <citation type="submission" date="2023-07" db="EMBL/GenBank/DDBJ databases">
        <title>Genome content predicts the carbon catabolic preferences of heterotrophic bacteria.</title>
        <authorList>
            <person name="Gralka M."/>
        </authorList>
    </citation>
    <scope>NUCLEOTIDE SEQUENCE</scope>
    <source>
        <strain evidence="2">6E02</strain>
    </source>
</reference>
<evidence type="ECO:0000313" key="3">
    <source>
        <dbReference type="Proteomes" id="UP001159663"/>
    </source>
</evidence>
<name>A0AA43JYA5_VIBSP</name>